<evidence type="ECO:0000256" key="2">
    <source>
        <dbReference type="SAM" id="Phobius"/>
    </source>
</evidence>
<keyword evidence="2" id="KW-0472">Membrane</keyword>
<feature type="transmembrane region" description="Helical" evidence="2">
    <location>
        <begin position="190"/>
        <end position="208"/>
    </location>
</feature>
<keyword evidence="4" id="KW-1185">Reference proteome</keyword>
<keyword evidence="2" id="KW-1133">Transmembrane helix</keyword>
<name>A0A3D9V7T0_THECX</name>
<sequence length="239" mass="27054">MTGTAAYTLRHHDEDLAVEVWVDGDRNKARLLVDDQEVATVDGDAIDVVTLAHGPHTVRLVWWWRGRVARCVLVEGGEPPSRKRTTPFKPPEGTLAARVYRFQEEHPKLYAARHVVVQVVGVLFGFLGVSALLRSLLPSVNLDWLPSLPDIDIDPPRWLRYVDPIYWLRQILPDLEIPVWLQSLPDKLGWLQYVVPILIAMLVAIGEVRRRQGGTTSRERATGEEDVGKEPTKGPRETR</sequence>
<protein>
    <submittedName>
        <fullName evidence="3">Uncharacterized protein</fullName>
    </submittedName>
</protein>
<feature type="transmembrane region" description="Helical" evidence="2">
    <location>
        <begin position="115"/>
        <end position="137"/>
    </location>
</feature>
<evidence type="ECO:0000313" key="4">
    <source>
        <dbReference type="Proteomes" id="UP000256485"/>
    </source>
</evidence>
<gene>
    <name evidence="3" type="ORF">DFJ64_1610</name>
</gene>
<proteinExistence type="predicted"/>
<feature type="region of interest" description="Disordered" evidence="1">
    <location>
        <begin position="213"/>
        <end position="239"/>
    </location>
</feature>
<dbReference type="EMBL" id="QTUC01000001">
    <property type="protein sequence ID" value="REF36210.1"/>
    <property type="molecule type" value="Genomic_DNA"/>
</dbReference>
<dbReference type="RefSeq" id="WP_170152544.1">
    <property type="nucleotide sequence ID" value="NZ_QTUC01000001.1"/>
</dbReference>
<evidence type="ECO:0000313" key="3">
    <source>
        <dbReference type="EMBL" id="REF36210.1"/>
    </source>
</evidence>
<feature type="compositionally biased region" description="Basic and acidic residues" evidence="1">
    <location>
        <begin position="217"/>
        <end position="239"/>
    </location>
</feature>
<keyword evidence="2" id="KW-0812">Transmembrane</keyword>
<comment type="caution">
    <text evidence="3">The sequence shown here is derived from an EMBL/GenBank/DDBJ whole genome shotgun (WGS) entry which is preliminary data.</text>
</comment>
<accession>A0A3D9V7T0</accession>
<evidence type="ECO:0000256" key="1">
    <source>
        <dbReference type="SAM" id="MobiDB-lite"/>
    </source>
</evidence>
<organism evidence="3 4">
    <name type="scientific">Thermasporomyces composti</name>
    <dbReference type="NCBI Taxonomy" id="696763"/>
    <lineage>
        <taxon>Bacteria</taxon>
        <taxon>Bacillati</taxon>
        <taxon>Actinomycetota</taxon>
        <taxon>Actinomycetes</taxon>
        <taxon>Propionibacteriales</taxon>
        <taxon>Nocardioidaceae</taxon>
        <taxon>Thermasporomyces</taxon>
    </lineage>
</organism>
<dbReference type="Proteomes" id="UP000256485">
    <property type="component" value="Unassembled WGS sequence"/>
</dbReference>
<dbReference type="AlphaFoldDB" id="A0A3D9V7T0"/>
<reference evidence="3 4" key="1">
    <citation type="submission" date="2018-08" db="EMBL/GenBank/DDBJ databases">
        <title>Sequencing the genomes of 1000 actinobacteria strains.</title>
        <authorList>
            <person name="Klenk H.-P."/>
        </authorList>
    </citation>
    <scope>NUCLEOTIDE SEQUENCE [LARGE SCALE GENOMIC DNA]</scope>
    <source>
        <strain evidence="3 4">DSM 22891</strain>
    </source>
</reference>